<feature type="transmembrane region" description="Helical" evidence="1">
    <location>
        <begin position="93"/>
        <end position="114"/>
    </location>
</feature>
<feature type="non-terminal residue" evidence="2">
    <location>
        <position position="1"/>
    </location>
</feature>
<gene>
    <name evidence="2" type="ORF">METZ01_LOCUS81361</name>
</gene>
<accession>A0A381UMD7</accession>
<name>A0A381UMD7_9ZZZZ</name>
<feature type="transmembrane region" description="Helical" evidence="1">
    <location>
        <begin position="232"/>
        <end position="248"/>
    </location>
</feature>
<organism evidence="2">
    <name type="scientific">marine metagenome</name>
    <dbReference type="NCBI Taxonomy" id="408172"/>
    <lineage>
        <taxon>unclassified sequences</taxon>
        <taxon>metagenomes</taxon>
        <taxon>ecological metagenomes</taxon>
    </lineage>
</organism>
<feature type="transmembrane region" description="Helical" evidence="1">
    <location>
        <begin position="192"/>
        <end position="212"/>
    </location>
</feature>
<reference evidence="2" key="1">
    <citation type="submission" date="2018-05" db="EMBL/GenBank/DDBJ databases">
        <authorList>
            <person name="Lanie J.A."/>
            <person name="Ng W.-L."/>
            <person name="Kazmierczak K.M."/>
            <person name="Andrzejewski T.M."/>
            <person name="Davidsen T.M."/>
            <person name="Wayne K.J."/>
            <person name="Tettelin H."/>
            <person name="Glass J.I."/>
            <person name="Rusch D."/>
            <person name="Podicherti R."/>
            <person name="Tsui H.-C.T."/>
            <person name="Winkler M.E."/>
        </authorList>
    </citation>
    <scope>NUCLEOTIDE SEQUENCE</scope>
</reference>
<keyword evidence="1" id="KW-1133">Transmembrane helix</keyword>
<feature type="transmembrane region" description="Helical" evidence="1">
    <location>
        <begin position="134"/>
        <end position="156"/>
    </location>
</feature>
<protein>
    <submittedName>
        <fullName evidence="2">Uncharacterized protein</fullName>
    </submittedName>
</protein>
<dbReference type="EMBL" id="UINC01006597">
    <property type="protein sequence ID" value="SVA28507.1"/>
    <property type="molecule type" value="Genomic_DNA"/>
</dbReference>
<keyword evidence="1" id="KW-0812">Transmembrane</keyword>
<sequence>WRWGWPAARRAEGFGVLFGALAELSPLRRGRGEGPIRDGENRLWLRWPFIGVAASETTTATLAVVLVTLGGTAFDGVSRTRFWSDVTVGRGGWELTLFNTIGLVWVVVLIGAAYHLAGRLGGRITGERRFADRFGVSLVSILVGYDLAHYFSLLLLEGQAFTVLASDPYGEGWNLFGTAENAINWTLVSPGVIGWVQIVSIVVGHLVGVLVAHDRAVEAFEPAVALRSQYPLLAVMVLYTMFGLVLMIG</sequence>
<feature type="transmembrane region" description="Helical" evidence="1">
    <location>
        <begin position="47"/>
        <end position="73"/>
    </location>
</feature>
<proteinExistence type="predicted"/>
<evidence type="ECO:0000256" key="1">
    <source>
        <dbReference type="SAM" id="Phobius"/>
    </source>
</evidence>
<dbReference type="AlphaFoldDB" id="A0A381UMD7"/>
<evidence type="ECO:0000313" key="2">
    <source>
        <dbReference type="EMBL" id="SVA28507.1"/>
    </source>
</evidence>
<keyword evidence="1" id="KW-0472">Membrane</keyword>